<evidence type="ECO:0000256" key="2">
    <source>
        <dbReference type="ARBA" id="ARBA00006432"/>
    </source>
</evidence>
<dbReference type="Pfam" id="PF00550">
    <property type="entry name" value="PP-binding"/>
    <property type="match status" value="2"/>
</dbReference>
<evidence type="ECO:0000256" key="5">
    <source>
        <dbReference type="ARBA" id="ARBA00022598"/>
    </source>
</evidence>
<evidence type="ECO:0000259" key="12">
    <source>
        <dbReference type="PROSITE" id="PS50075"/>
    </source>
</evidence>
<evidence type="ECO:0000256" key="11">
    <source>
        <dbReference type="SAM" id="MobiDB-lite"/>
    </source>
</evidence>
<dbReference type="Pfam" id="PF00668">
    <property type="entry name" value="Condensation"/>
    <property type="match status" value="1"/>
</dbReference>
<dbReference type="SUPFAM" id="SSF56801">
    <property type="entry name" value="Acetyl-CoA synthetase-like"/>
    <property type="match status" value="2"/>
</dbReference>
<dbReference type="FunFam" id="3.30.300.30:FF:000010">
    <property type="entry name" value="Enterobactin synthetase component F"/>
    <property type="match status" value="1"/>
</dbReference>
<evidence type="ECO:0000256" key="9">
    <source>
        <dbReference type="ARBA" id="ARBA00060608"/>
    </source>
</evidence>
<evidence type="ECO:0000256" key="6">
    <source>
        <dbReference type="ARBA" id="ARBA00022737"/>
    </source>
</evidence>
<evidence type="ECO:0000256" key="4">
    <source>
        <dbReference type="ARBA" id="ARBA00022553"/>
    </source>
</evidence>
<dbReference type="STRING" id="649747.HMPREF0083_05552"/>
<accession>U1WSR1</accession>
<dbReference type="CDD" id="cd05930">
    <property type="entry name" value="A_NRPS"/>
    <property type="match status" value="2"/>
</dbReference>
<feature type="domain" description="Carrier" evidence="12">
    <location>
        <begin position="1634"/>
        <end position="1709"/>
    </location>
</feature>
<dbReference type="Gene3D" id="3.30.559.30">
    <property type="entry name" value="Nonribosomal peptide synthetase, condensation domain"/>
    <property type="match status" value="1"/>
</dbReference>
<feature type="domain" description="Carrier" evidence="12">
    <location>
        <begin position="579"/>
        <end position="654"/>
    </location>
</feature>
<dbReference type="Gene3D" id="3.40.50.980">
    <property type="match status" value="2"/>
</dbReference>
<gene>
    <name evidence="13" type="ORF">HMPREF0083_05552</name>
</gene>
<feature type="region of interest" description="Disordered" evidence="11">
    <location>
        <begin position="1"/>
        <end position="27"/>
    </location>
</feature>
<dbReference type="InterPro" id="IPR023213">
    <property type="entry name" value="CAT-like_dom_sf"/>
</dbReference>
<dbReference type="NCBIfam" id="TIGR01733">
    <property type="entry name" value="AA-adenyl-dom"/>
    <property type="match status" value="2"/>
</dbReference>
<dbReference type="GO" id="GO:0008610">
    <property type="term" value="P:lipid biosynthetic process"/>
    <property type="evidence" value="ECO:0007669"/>
    <property type="project" value="UniProtKB-ARBA"/>
</dbReference>
<sequence>MVEGASRTRFHTSSITSNNKEKGGSMMNHSRGYILKKINSISILTAQEREQILFEWNDTEVSYPGDKGLHQLFEEQVLRTPEHVAAVFGDEQITYDELNRHSNQLAHYLREIGVQKDTAVGILMERSLDLVVALLGILKAGGSFLPLDTENPSARIGHILEDAQATICITQDHLVDKLSELQWVKPVFFEEQLDFIQSFSQDNLDVSHDPDQLVSIYYTSGSTGNPKGVASTHRGWVNRMDWMQKKHQLTSRETVLQKTTLTFDDAAVEFFWPLMVGARIALMEPGSHRDPRAILDAAIRYDAAVIQFVPSMLRMVLETITPEDKAQLSSLRVVVSSGEALQACLVGEFLEKMPGDLFNSWGATEVSIDSTVHKCSKEDALYGGVVSVGRPINNNQVYILDSYLQPVPIGVPGDLYLGGVGLAREYINQPKKTNEAFVNNPFVHGTRMYKTGDTGYYTPDGSIMFLGRKDNQIKIRGMRVELGEIESVLMRCSGIKEAVVDVSGHDDIKRLVAYIVSDDKELNQSKLRSFLSNQLPDYMIPSFYIFLEKLPLNANGKIDRKALPQPDLEQVVSDSDFVAPKTDTEKKLAEIFSRVLGLKRIGIHDNFFALGGHSLLVVKLVSRIQELFEVRLPLRTIFESPTVEKLSFILDQEQSPRGNITSLMKCDRSQTIPLSYAQRRLWFLNQLDSENAAYNMPIIMKLNGQLDLEALKQSLRRIIERHEILRTTFKSADGGPVQVIDDTYDIQLNMVDFTSYSKEQRIERAQDWYRIEARRPFVLSQSPLIRPYLLRLDSQEYALVINVHHILSDGWSLDILKHELTCCYEAFVQHREPSLPTLTYQYADYAYSQHQWMKNEEFQRQLAYWKERLAGDIPLLTLPTDHVPMPTSQEHIRKLPIKLTDDLRQWSEKQGATLFMTMLAVFKILLHRQTGQEDIMVGTPVINRDNQHLEPLIGLFLNTIVLRTQFSRKMSFKEIVHLIRDNFIDDFSHKDVPFEMLVEEVQPNRNLNRSPLFDVFVNYVNFDNNMKPKWNMHNIAMEPLDWLEPVSKFLLTLYIVETEEGLVLNFVHQSDAFSAERVEMWLDQYQLLLEQMLEQPDQPIHSFSLTRQYTDGLLPDPTVDLDQPEVQKVYQLISNQAQQHPNKVSITQGNKSYTYSQLMEKADQVANFLRKRGVQSKQVIAVRGKRSHAFIPIMLGIWKVEGILLLIDSAFPDARQQSLIQESSASWLIDIPLDCHIENYEQNVTMKPLANEAPINLNLSTDQADLDPAYIFFTSGTTGKPKGVLGSHQGLSHFLLWQQKEFGIHSQDRAAQLTNLSFDVYLRDTLLILISGGTLCIPEDPYDLHGETIISWLKKEKITLIHSVPSILQSWVMDQQSQTSLASLRWIFSAGEPLTGSLIEKWRAKFQQTGTFVNLYGPTETSLAKCFYIVPDSIQQGILPVGQPIPQTQVLILNEERSLCGVGEVGEMVIRTPFRSMGYCNSPDETKRLFSPNHFKNERNDLLYYTGDMGRYRPDGSIEILGRTDDEIKIRGVKIHPSEISAVIAKHPAVSQCVVVAVKEQSGDHKLFSYIVAKSDTGINDEELREYISQELPVSMQPSGFMFLPRLPLTLNGKIDRKALPNPVFRISEVAYVPPSDEIEEKICEVWASLLNVEKIGIKDNFFSLGGHSLLAVQVVARIRKTFSIDFSVPHLFENPTVAKLAELVRNSKSSSPLVQPITKIEKEWDSESIDKLSNEEIEGMIESLMKN</sequence>
<dbReference type="FunFam" id="1.10.1200.10:FF:000005">
    <property type="entry name" value="Nonribosomal peptide synthetase 1"/>
    <property type="match status" value="2"/>
</dbReference>
<dbReference type="InterPro" id="IPR010071">
    <property type="entry name" value="AA_adenyl_dom"/>
</dbReference>
<comment type="caution">
    <text evidence="13">The sequence shown here is derived from an EMBL/GenBank/DDBJ whole genome shotgun (WGS) entry which is preliminary data.</text>
</comment>
<dbReference type="PANTHER" id="PTHR45527">
    <property type="entry name" value="NONRIBOSOMAL PEPTIDE SYNTHETASE"/>
    <property type="match status" value="1"/>
</dbReference>
<keyword evidence="6" id="KW-0677">Repeat</keyword>
<dbReference type="InterPro" id="IPR020806">
    <property type="entry name" value="PKS_PP-bd"/>
</dbReference>
<reference evidence="13 14" key="1">
    <citation type="submission" date="2013-08" db="EMBL/GenBank/DDBJ databases">
        <authorList>
            <person name="Weinstock G."/>
            <person name="Sodergren E."/>
            <person name="Wylie T."/>
            <person name="Fulton L."/>
            <person name="Fulton R."/>
            <person name="Fronick C."/>
            <person name="O'Laughlin M."/>
            <person name="Godfrey J."/>
            <person name="Miner T."/>
            <person name="Herter B."/>
            <person name="Appelbaum E."/>
            <person name="Cordes M."/>
            <person name="Lek S."/>
            <person name="Wollam A."/>
            <person name="Pepin K.H."/>
            <person name="Palsikar V.B."/>
            <person name="Mitreva M."/>
            <person name="Wilson R.K."/>
        </authorList>
    </citation>
    <scope>NUCLEOTIDE SEQUENCE [LARGE SCALE GENOMIC DNA]</scope>
    <source>
        <strain evidence="13 14">ATCC 12856</strain>
    </source>
</reference>
<dbReference type="InterPro" id="IPR025110">
    <property type="entry name" value="AMP-bd_C"/>
</dbReference>
<dbReference type="HOGENOM" id="CLU_000022_0_9_9"/>
<organism evidence="13 14">
    <name type="scientific">Aneurinibacillus aneurinilyticus ATCC 12856</name>
    <dbReference type="NCBI Taxonomy" id="649747"/>
    <lineage>
        <taxon>Bacteria</taxon>
        <taxon>Bacillati</taxon>
        <taxon>Bacillota</taxon>
        <taxon>Bacilli</taxon>
        <taxon>Bacillales</taxon>
        <taxon>Paenibacillaceae</taxon>
        <taxon>Aneurinibacillus group</taxon>
        <taxon>Aneurinibacillus</taxon>
    </lineage>
</organism>
<proteinExistence type="inferred from homology"/>
<dbReference type="SUPFAM" id="SSF52777">
    <property type="entry name" value="CoA-dependent acyltransferases"/>
    <property type="match status" value="2"/>
</dbReference>
<keyword evidence="7" id="KW-0045">Antibiotic biosynthesis</keyword>
<dbReference type="FunFam" id="3.40.50.12780:FF:000012">
    <property type="entry name" value="Non-ribosomal peptide synthetase"/>
    <property type="match status" value="1"/>
</dbReference>
<dbReference type="InterPro" id="IPR045851">
    <property type="entry name" value="AMP-bd_C_sf"/>
</dbReference>
<keyword evidence="3" id="KW-0596">Phosphopantetheine</keyword>
<dbReference type="InterPro" id="IPR009081">
    <property type="entry name" value="PP-bd_ACP"/>
</dbReference>
<dbReference type="NCBIfam" id="NF003417">
    <property type="entry name" value="PRK04813.1"/>
    <property type="match status" value="2"/>
</dbReference>
<dbReference type="Gene3D" id="3.30.300.30">
    <property type="match status" value="2"/>
</dbReference>
<dbReference type="GO" id="GO:0005829">
    <property type="term" value="C:cytosol"/>
    <property type="evidence" value="ECO:0007669"/>
    <property type="project" value="TreeGrafter"/>
</dbReference>
<evidence type="ECO:0000313" key="14">
    <source>
        <dbReference type="Proteomes" id="UP000016511"/>
    </source>
</evidence>
<dbReference type="EMBL" id="AWSJ01000347">
    <property type="protein sequence ID" value="ERI05705.1"/>
    <property type="molecule type" value="Genomic_DNA"/>
</dbReference>
<dbReference type="FunFam" id="3.40.50.980:FF:000001">
    <property type="entry name" value="Non-ribosomal peptide synthetase"/>
    <property type="match status" value="1"/>
</dbReference>
<dbReference type="InterPro" id="IPR001242">
    <property type="entry name" value="Condensation_dom"/>
</dbReference>
<dbReference type="InterPro" id="IPR000873">
    <property type="entry name" value="AMP-dep_synth/lig_dom"/>
</dbReference>
<dbReference type="PATRIC" id="fig|649747.3.peg.4992"/>
<dbReference type="GO" id="GO:0017000">
    <property type="term" value="P:antibiotic biosynthetic process"/>
    <property type="evidence" value="ECO:0007669"/>
    <property type="project" value="UniProtKB-KW"/>
</dbReference>
<dbReference type="PANTHER" id="PTHR45527:SF1">
    <property type="entry name" value="FATTY ACID SYNTHASE"/>
    <property type="match status" value="1"/>
</dbReference>
<evidence type="ECO:0000256" key="7">
    <source>
        <dbReference type="ARBA" id="ARBA00023194"/>
    </source>
</evidence>
<comment type="subunit">
    <text evidence="10">Large multienzyme complex of GrsA and GrsB.</text>
</comment>
<evidence type="ECO:0000256" key="1">
    <source>
        <dbReference type="ARBA" id="ARBA00001957"/>
    </source>
</evidence>
<comment type="pathway">
    <text evidence="9">Antibiotic biosynthesis; gramicidin S biosynthesis.</text>
</comment>
<dbReference type="GO" id="GO:0044550">
    <property type="term" value="P:secondary metabolite biosynthetic process"/>
    <property type="evidence" value="ECO:0007669"/>
    <property type="project" value="UniProtKB-ARBA"/>
</dbReference>
<dbReference type="PROSITE" id="PS00455">
    <property type="entry name" value="AMP_BINDING"/>
    <property type="match status" value="2"/>
</dbReference>
<comment type="cofactor">
    <cofactor evidence="1">
        <name>pantetheine 4'-phosphate</name>
        <dbReference type="ChEBI" id="CHEBI:47942"/>
    </cofactor>
</comment>
<dbReference type="Pfam" id="PF00501">
    <property type="entry name" value="AMP-binding"/>
    <property type="match status" value="2"/>
</dbReference>
<dbReference type="InterPro" id="IPR036736">
    <property type="entry name" value="ACP-like_sf"/>
</dbReference>
<evidence type="ECO:0000313" key="13">
    <source>
        <dbReference type="EMBL" id="ERI05705.1"/>
    </source>
</evidence>
<dbReference type="GO" id="GO:0043041">
    <property type="term" value="P:amino acid activation for nonribosomal peptide biosynthetic process"/>
    <property type="evidence" value="ECO:0007669"/>
    <property type="project" value="TreeGrafter"/>
</dbReference>
<comment type="similarity">
    <text evidence="2">Belongs to the ATP-dependent AMP-binding enzyme family.</text>
</comment>
<dbReference type="Gene3D" id="1.10.1200.10">
    <property type="entry name" value="ACP-like"/>
    <property type="match status" value="2"/>
</dbReference>
<keyword evidence="5" id="KW-0436">Ligase</keyword>
<dbReference type="FunFam" id="3.30.559.10:FF:000012">
    <property type="entry name" value="Non-ribosomal peptide synthetase"/>
    <property type="match status" value="1"/>
</dbReference>
<dbReference type="InterPro" id="IPR020845">
    <property type="entry name" value="AMP-binding_CS"/>
</dbReference>
<dbReference type="InterPro" id="IPR006162">
    <property type="entry name" value="Ppantetheine_attach_site"/>
</dbReference>
<keyword evidence="14" id="KW-1185">Reference proteome</keyword>
<dbReference type="Proteomes" id="UP000016511">
    <property type="component" value="Unassembled WGS sequence"/>
</dbReference>
<name>U1WSR1_ANEAE</name>
<dbReference type="Gene3D" id="3.40.50.12780">
    <property type="entry name" value="N-terminal domain of ligase-like"/>
    <property type="match status" value="1"/>
</dbReference>
<evidence type="ECO:0000256" key="3">
    <source>
        <dbReference type="ARBA" id="ARBA00022450"/>
    </source>
</evidence>
<keyword evidence="4" id="KW-0597">Phosphoprotein</keyword>
<dbReference type="SMART" id="SM00823">
    <property type="entry name" value="PKS_PP"/>
    <property type="match status" value="2"/>
</dbReference>
<dbReference type="CDD" id="cd19531">
    <property type="entry name" value="LCL_NRPS-like"/>
    <property type="match status" value="1"/>
</dbReference>
<dbReference type="PROSITE" id="PS00012">
    <property type="entry name" value="PHOSPHOPANTETHEINE"/>
    <property type="match status" value="2"/>
</dbReference>
<dbReference type="InterPro" id="IPR042099">
    <property type="entry name" value="ANL_N_sf"/>
</dbReference>
<dbReference type="GO" id="GO:0031177">
    <property type="term" value="F:phosphopantetheine binding"/>
    <property type="evidence" value="ECO:0007669"/>
    <property type="project" value="InterPro"/>
</dbReference>
<evidence type="ECO:0000256" key="10">
    <source>
        <dbReference type="ARBA" id="ARBA00062135"/>
    </source>
</evidence>
<evidence type="ECO:0000256" key="8">
    <source>
        <dbReference type="ARBA" id="ARBA00023268"/>
    </source>
</evidence>
<dbReference type="GO" id="GO:0016874">
    <property type="term" value="F:ligase activity"/>
    <property type="evidence" value="ECO:0007669"/>
    <property type="project" value="UniProtKB-KW"/>
</dbReference>
<dbReference type="FunFam" id="2.30.38.10:FF:000001">
    <property type="entry name" value="Non-ribosomal peptide synthetase PvdI"/>
    <property type="match status" value="1"/>
</dbReference>
<protein>
    <submittedName>
        <fullName evidence="13">AMP-binding enzyme</fullName>
    </submittedName>
</protein>
<dbReference type="eggNOG" id="COG1020">
    <property type="taxonomic scope" value="Bacteria"/>
</dbReference>
<dbReference type="SUPFAM" id="SSF47336">
    <property type="entry name" value="ACP-like"/>
    <property type="match status" value="2"/>
</dbReference>
<keyword evidence="8" id="KW-0511">Multifunctional enzyme</keyword>
<dbReference type="Gene3D" id="2.30.38.10">
    <property type="entry name" value="Luciferase, Domain 3"/>
    <property type="match status" value="1"/>
</dbReference>
<dbReference type="Gene3D" id="3.30.559.10">
    <property type="entry name" value="Chloramphenicol acetyltransferase-like domain"/>
    <property type="match status" value="1"/>
</dbReference>
<dbReference type="Pfam" id="PF13193">
    <property type="entry name" value="AMP-binding_C"/>
    <property type="match status" value="2"/>
</dbReference>
<dbReference type="PROSITE" id="PS50075">
    <property type="entry name" value="CARRIER"/>
    <property type="match status" value="2"/>
</dbReference>